<dbReference type="Proteomes" id="UP000468388">
    <property type="component" value="Unassembled WGS sequence"/>
</dbReference>
<name>A0A6N8JCJ0_9BACT</name>
<dbReference type="EMBL" id="WRXO01000006">
    <property type="protein sequence ID" value="MVT43015.1"/>
    <property type="molecule type" value="Genomic_DNA"/>
</dbReference>
<organism evidence="1 2">
    <name type="scientific">Chitinophaga oryziterrae</name>
    <dbReference type="NCBI Taxonomy" id="1031224"/>
    <lineage>
        <taxon>Bacteria</taxon>
        <taxon>Pseudomonadati</taxon>
        <taxon>Bacteroidota</taxon>
        <taxon>Chitinophagia</taxon>
        <taxon>Chitinophagales</taxon>
        <taxon>Chitinophagaceae</taxon>
        <taxon>Chitinophaga</taxon>
    </lineage>
</organism>
<dbReference type="InterPro" id="IPR041289">
    <property type="entry name" value="Bact_RF_family3"/>
</dbReference>
<dbReference type="AlphaFoldDB" id="A0A6N8JCJ0"/>
<evidence type="ECO:0000313" key="2">
    <source>
        <dbReference type="Proteomes" id="UP000468388"/>
    </source>
</evidence>
<evidence type="ECO:0000313" key="1">
    <source>
        <dbReference type="EMBL" id="MVT43015.1"/>
    </source>
</evidence>
<protein>
    <submittedName>
        <fullName evidence="1">Uncharacterized protein</fullName>
    </submittedName>
</protein>
<accession>A0A6N8JCJ0</accession>
<comment type="caution">
    <text evidence="1">The sequence shown here is derived from an EMBL/GenBank/DDBJ whole genome shotgun (WGS) entry which is preliminary data.</text>
</comment>
<gene>
    <name evidence="1" type="ORF">GO495_20630</name>
</gene>
<reference evidence="1 2" key="1">
    <citation type="submission" date="2019-12" db="EMBL/GenBank/DDBJ databases">
        <title>The draft genomic sequence of strain Chitinophaga oryziterrae JCM 16595.</title>
        <authorList>
            <person name="Zhang X."/>
        </authorList>
    </citation>
    <scope>NUCLEOTIDE SEQUENCE [LARGE SCALE GENOMIC DNA]</scope>
    <source>
        <strain evidence="1 2">JCM 16595</strain>
    </source>
</reference>
<sequence>MSPSELFRAQEKGKTCISIIIPFQDKVSVKIQVNKTIEKVECLLQGIYSEDEIRKFLVALHKLQYPMYQQGIGIYITEGFVKLAVFPFMVKEKIHIGESFWVKELICLDYYKVEYYVLQVSENLINLYKGKLNKLEKVEDKRFPYSLEQYTPAYAGSIQIKDTVALNKNKVKNFLLAADNKLSHYLGEKLLVLSGPEKHLMQFHEITNHWTHIVGNITGNYIDEPLSVLEENAWPLMRDWLDNHKEVLAGEWLAKRALNKISDIREVWRAAVAGKGIILLVEKDYALPAYQESSDGGIHIKPPHTTYRIISDVVNELMRIVLEENGEVIILKNGSLDKYHRMVLLTE</sequence>
<keyword evidence="2" id="KW-1185">Reference proteome</keyword>
<dbReference type="Pfam" id="PF18845">
    <property type="entry name" value="baeRF_family3"/>
    <property type="match status" value="1"/>
</dbReference>
<dbReference type="RefSeq" id="WP_157301624.1">
    <property type="nucleotide sequence ID" value="NZ_BAAAZB010000004.1"/>
</dbReference>
<dbReference type="OrthoDB" id="4393931at2"/>
<proteinExistence type="predicted"/>